<dbReference type="InterPro" id="IPR018060">
    <property type="entry name" value="HTH_AraC"/>
</dbReference>
<evidence type="ECO:0000256" key="1">
    <source>
        <dbReference type="ARBA" id="ARBA00023015"/>
    </source>
</evidence>
<evidence type="ECO:0000256" key="4">
    <source>
        <dbReference type="SAM" id="MobiDB-lite"/>
    </source>
</evidence>
<dbReference type="PROSITE" id="PS00041">
    <property type="entry name" value="HTH_ARAC_FAMILY_1"/>
    <property type="match status" value="1"/>
</dbReference>
<evidence type="ECO:0000256" key="2">
    <source>
        <dbReference type="ARBA" id="ARBA00023125"/>
    </source>
</evidence>
<dbReference type="InterPro" id="IPR018062">
    <property type="entry name" value="HTH_AraC-typ_CS"/>
</dbReference>
<accession>A0A7G5MZR5</accession>
<dbReference type="Pfam" id="PF12833">
    <property type="entry name" value="HTH_18"/>
    <property type="match status" value="1"/>
</dbReference>
<dbReference type="Pfam" id="PF02311">
    <property type="entry name" value="AraC_binding"/>
    <property type="match status" value="1"/>
</dbReference>
<dbReference type="GeneID" id="75054475"/>
<dbReference type="InterPro" id="IPR020449">
    <property type="entry name" value="Tscrpt_reg_AraC-type_HTH"/>
</dbReference>
<dbReference type="PROSITE" id="PS01124">
    <property type="entry name" value="HTH_ARAC_FAMILY_2"/>
    <property type="match status" value="1"/>
</dbReference>
<dbReference type="SUPFAM" id="SSF46689">
    <property type="entry name" value="Homeodomain-like"/>
    <property type="match status" value="2"/>
</dbReference>
<feature type="domain" description="HTH araC/xylS-type" evidence="5">
    <location>
        <begin position="186"/>
        <end position="284"/>
    </location>
</feature>
<dbReference type="GO" id="GO:0003700">
    <property type="term" value="F:DNA-binding transcription factor activity"/>
    <property type="evidence" value="ECO:0007669"/>
    <property type="project" value="InterPro"/>
</dbReference>
<dbReference type="Gene3D" id="2.60.120.10">
    <property type="entry name" value="Jelly Rolls"/>
    <property type="match status" value="1"/>
</dbReference>
<dbReference type="PANTHER" id="PTHR43280">
    <property type="entry name" value="ARAC-FAMILY TRANSCRIPTIONAL REGULATOR"/>
    <property type="match status" value="1"/>
</dbReference>
<evidence type="ECO:0000256" key="3">
    <source>
        <dbReference type="ARBA" id="ARBA00023163"/>
    </source>
</evidence>
<evidence type="ECO:0000313" key="7">
    <source>
        <dbReference type="Proteomes" id="UP000515789"/>
    </source>
</evidence>
<dbReference type="EMBL" id="CP039126">
    <property type="protein sequence ID" value="QMW80108.1"/>
    <property type="molecule type" value="Genomic_DNA"/>
</dbReference>
<feature type="region of interest" description="Disordered" evidence="4">
    <location>
        <begin position="285"/>
        <end position="305"/>
    </location>
</feature>
<dbReference type="SMART" id="SM00342">
    <property type="entry name" value="HTH_ARAC"/>
    <property type="match status" value="1"/>
</dbReference>
<proteinExistence type="predicted"/>
<keyword evidence="2" id="KW-0238">DNA-binding</keyword>
<dbReference type="SUPFAM" id="SSF51215">
    <property type="entry name" value="Regulatory protein AraC"/>
    <property type="match status" value="1"/>
</dbReference>
<dbReference type="InterPro" id="IPR003313">
    <property type="entry name" value="AraC-bd"/>
</dbReference>
<dbReference type="RefSeq" id="WP_018594261.1">
    <property type="nucleotide sequence ID" value="NZ_AP031416.1"/>
</dbReference>
<organism evidence="6 7">
    <name type="scientific">Blautia producta</name>
    <dbReference type="NCBI Taxonomy" id="33035"/>
    <lineage>
        <taxon>Bacteria</taxon>
        <taxon>Bacillati</taxon>
        <taxon>Bacillota</taxon>
        <taxon>Clostridia</taxon>
        <taxon>Lachnospirales</taxon>
        <taxon>Lachnospiraceae</taxon>
        <taxon>Blautia</taxon>
    </lineage>
</organism>
<dbReference type="Proteomes" id="UP000515789">
    <property type="component" value="Chromosome"/>
</dbReference>
<evidence type="ECO:0000259" key="5">
    <source>
        <dbReference type="PROSITE" id="PS01124"/>
    </source>
</evidence>
<keyword evidence="1" id="KW-0805">Transcription regulation</keyword>
<dbReference type="InterPro" id="IPR009057">
    <property type="entry name" value="Homeodomain-like_sf"/>
</dbReference>
<dbReference type="AlphaFoldDB" id="A0A7G5MZR5"/>
<dbReference type="Gene3D" id="1.10.10.60">
    <property type="entry name" value="Homeodomain-like"/>
    <property type="match status" value="2"/>
</dbReference>
<evidence type="ECO:0000313" key="6">
    <source>
        <dbReference type="EMBL" id="QMW80108.1"/>
    </source>
</evidence>
<gene>
    <name evidence="6" type="ORF">E5259_22365</name>
</gene>
<dbReference type="PANTHER" id="PTHR43280:SF28">
    <property type="entry name" value="HTH-TYPE TRANSCRIPTIONAL ACTIVATOR RHAS"/>
    <property type="match status" value="1"/>
</dbReference>
<dbReference type="InterPro" id="IPR037923">
    <property type="entry name" value="HTH-like"/>
</dbReference>
<dbReference type="InterPro" id="IPR014710">
    <property type="entry name" value="RmlC-like_jellyroll"/>
</dbReference>
<sequence>MDKAVTIHIREVSKESRERLVMMPYRQTDMESHNHDFFELVYVVKGRAVHTLNSREGVLKEGDYFIIDYGSVHSYSKSEDFTLINCIFLPEVIDETMTGCRSLDELLHGCLIRYYTSIPGETPGNRIFHDEDGRIRQLIMGMLEEYEEKKEGYAEVFRCRLIELLILTLRKGVHEKPKHPKHRAVLDVIQYVDRNYQNYVNLGMFCQQYHYTLSYISRIFRQETGLSFREYLQKVRIEKSCQLLAGSDMRIGEIAQAVGYEDKKFFNTIFKKIVKMTPREYRNLSSVKGKGSGAVNSDERFQEGD</sequence>
<name>A0A7G5MZR5_9FIRM</name>
<dbReference type="PRINTS" id="PR00032">
    <property type="entry name" value="HTHARAC"/>
</dbReference>
<reference evidence="6 7" key="1">
    <citation type="submission" date="2019-04" db="EMBL/GenBank/DDBJ databases">
        <authorList>
            <person name="Schori C."/>
            <person name="Ahrens C."/>
        </authorList>
    </citation>
    <scope>NUCLEOTIDE SEQUENCE [LARGE SCALE GENOMIC DNA]</scope>
    <source>
        <strain evidence="6 7">DSM 2950</strain>
    </source>
</reference>
<protein>
    <submittedName>
        <fullName evidence="6">Helix-turn-helix domain-containing protein</fullName>
    </submittedName>
</protein>
<dbReference type="GO" id="GO:0043565">
    <property type="term" value="F:sequence-specific DNA binding"/>
    <property type="evidence" value="ECO:0007669"/>
    <property type="project" value="InterPro"/>
</dbReference>
<keyword evidence="3" id="KW-0804">Transcription</keyword>